<dbReference type="EMBL" id="NNAY01005792">
    <property type="protein sequence ID" value="OXU16562.1"/>
    <property type="molecule type" value="Genomic_DNA"/>
</dbReference>
<feature type="non-terminal residue" evidence="2">
    <location>
        <position position="1"/>
    </location>
</feature>
<accession>A0A232EE16</accession>
<protein>
    <submittedName>
        <fullName evidence="2">Uncharacterized protein</fullName>
    </submittedName>
</protein>
<sequence length="275" mass="31502">KVRRGSNDGRYTIISDYSISTKYRRARKVCGFAQNDVEILEIASSLAKKFTVDDTDLSNGTQNENNQQCKSNISKHTADSAAAFYLEQKLNKNSYISLSKDCKMRNAPIYPRYSAISKALSECLPNGYDISEVQIVISFVFLMKLHKLFLMANWEIEQPVDVQLNFTAVAESLKYGLGLLHAEINTFDNLLNISYRMLLKTAISNSKKRNMTEHSRQTSRLARITDVFNRAVHMSDPKLSLMHFLNEEEWEEEKENTSDDDSNMTYDNSDKESIM</sequence>
<reference evidence="2 3" key="1">
    <citation type="journal article" date="2017" name="Curr. Biol.">
        <title>The Evolution of Venom by Co-option of Single-Copy Genes.</title>
        <authorList>
            <person name="Martinson E.O."/>
            <person name="Mrinalini"/>
            <person name="Kelkar Y.D."/>
            <person name="Chang C.H."/>
            <person name="Werren J.H."/>
        </authorList>
    </citation>
    <scope>NUCLEOTIDE SEQUENCE [LARGE SCALE GENOMIC DNA]</scope>
    <source>
        <strain evidence="2 3">Alberta</strain>
        <tissue evidence="2">Whole body</tissue>
    </source>
</reference>
<comment type="caution">
    <text evidence="2">The sequence shown here is derived from an EMBL/GenBank/DDBJ whole genome shotgun (WGS) entry which is preliminary data.</text>
</comment>
<dbReference type="Proteomes" id="UP000215335">
    <property type="component" value="Unassembled WGS sequence"/>
</dbReference>
<gene>
    <name evidence="2" type="ORF">TSAR_004960</name>
</gene>
<feature type="region of interest" description="Disordered" evidence="1">
    <location>
        <begin position="250"/>
        <end position="275"/>
    </location>
</feature>
<evidence type="ECO:0000313" key="2">
    <source>
        <dbReference type="EMBL" id="OXU16562.1"/>
    </source>
</evidence>
<name>A0A232EE16_9HYME</name>
<proteinExistence type="predicted"/>
<keyword evidence="3" id="KW-1185">Reference proteome</keyword>
<evidence type="ECO:0000313" key="3">
    <source>
        <dbReference type="Proteomes" id="UP000215335"/>
    </source>
</evidence>
<evidence type="ECO:0000256" key="1">
    <source>
        <dbReference type="SAM" id="MobiDB-lite"/>
    </source>
</evidence>
<organism evidence="2 3">
    <name type="scientific">Trichomalopsis sarcophagae</name>
    <dbReference type="NCBI Taxonomy" id="543379"/>
    <lineage>
        <taxon>Eukaryota</taxon>
        <taxon>Metazoa</taxon>
        <taxon>Ecdysozoa</taxon>
        <taxon>Arthropoda</taxon>
        <taxon>Hexapoda</taxon>
        <taxon>Insecta</taxon>
        <taxon>Pterygota</taxon>
        <taxon>Neoptera</taxon>
        <taxon>Endopterygota</taxon>
        <taxon>Hymenoptera</taxon>
        <taxon>Apocrita</taxon>
        <taxon>Proctotrupomorpha</taxon>
        <taxon>Chalcidoidea</taxon>
        <taxon>Pteromalidae</taxon>
        <taxon>Pteromalinae</taxon>
        <taxon>Trichomalopsis</taxon>
    </lineage>
</organism>
<feature type="compositionally biased region" description="Acidic residues" evidence="1">
    <location>
        <begin position="250"/>
        <end position="262"/>
    </location>
</feature>
<dbReference type="AlphaFoldDB" id="A0A232EE16"/>